<dbReference type="CDD" id="cd03801">
    <property type="entry name" value="GT4_PimA-like"/>
    <property type="match status" value="1"/>
</dbReference>
<evidence type="ECO:0000313" key="3">
    <source>
        <dbReference type="Proteomes" id="UP000632774"/>
    </source>
</evidence>
<evidence type="ECO:0000259" key="1">
    <source>
        <dbReference type="Pfam" id="PF00534"/>
    </source>
</evidence>
<dbReference type="Pfam" id="PF00534">
    <property type="entry name" value="Glycos_transf_1"/>
    <property type="match status" value="1"/>
</dbReference>
<dbReference type="EMBL" id="JADFFM010000001">
    <property type="protein sequence ID" value="MBE9666819.1"/>
    <property type="molecule type" value="Genomic_DNA"/>
</dbReference>
<organism evidence="2 3">
    <name type="scientific">Mucilaginibacter boryungensis</name>
    <dbReference type="NCBI Taxonomy" id="768480"/>
    <lineage>
        <taxon>Bacteria</taxon>
        <taxon>Pseudomonadati</taxon>
        <taxon>Bacteroidota</taxon>
        <taxon>Sphingobacteriia</taxon>
        <taxon>Sphingobacteriales</taxon>
        <taxon>Sphingobacteriaceae</taxon>
        <taxon>Mucilaginibacter</taxon>
    </lineage>
</organism>
<dbReference type="Proteomes" id="UP000632774">
    <property type="component" value="Unassembled WGS sequence"/>
</dbReference>
<dbReference type="PANTHER" id="PTHR45947">
    <property type="entry name" value="SULFOQUINOVOSYL TRANSFERASE SQD2"/>
    <property type="match status" value="1"/>
</dbReference>
<accession>A0ABR9XIB3</accession>
<reference evidence="2 3" key="1">
    <citation type="submission" date="2020-10" db="EMBL/GenBank/DDBJ databases">
        <title>Mucilaginibacter mali sp. nov., isolated from rhizosphere soil of apple orchard.</title>
        <authorList>
            <person name="Lee J.-S."/>
            <person name="Kim H.S."/>
            <person name="Kim J.-S."/>
        </authorList>
    </citation>
    <scope>NUCLEOTIDE SEQUENCE [LARGE SCALE GENOMIC DNA]</scope>
    <source>
        <strain evidence="2 3">KCTC 23157</strain>
    </source>
</reference>
<feature type="domain" description="Glycosyl transferase family 1" evidence="1">
    <location>
        <begin position="241"/>
        <end position="387"/>
    </location>
</feature>
<protein>
    <submittedName>
        <fullName evidence="2">Glycosyltransferase</fullName>
    </submittedName>
</protein>
<sequence length="436" mass="49727">MKVLWFSLSAGLSDAYLNNNYEGIGWIKSLEKNIQDKIDLSIAFYHNKEIPPFKLGATTYYPIKKYKHGNLTKMKRRLFNSIESQYDNQLFLNVVKEAKPDLIHIHGTESPFGLVQKYTNIPTVVSIQGTITVYRYKFFSKISWFDVLKHSDLKSFIFSRTFIHVYKQFAKIAAREQEIYKHSKHFIGRTAWDRRVTKVLAPSARYYHNDEILRSGFYTNKWVFKPAAKLQLFTTIWGNVYKGLETLLDCARLLDEINIDYEWQLAGIGRNDEVVRIASKGNKQPVSPNVKFLSMINEASLIEGLLESHMYIATSHIENSPNSLCEALILGVPCIATNAGGTGSLMDDNKEGILIQDGDPYAMAGAIMELKDNYKKAIAYGKQARERALLRHDQEKITSDLLSIYATILNGQSKPLFFTSTDAKLQETDETIMANN</sequence>
<name>A0ABR9XIB3_9SPHI</name>
<dbReference type="InterPro" id="IPR050194">
    <property type="entry name" value="Glycosyltransferase_grp1"/>
</dbReference>
<dbReference type="Gene3D" id="3.40.50.2000">
    <property type="entry name" value="Glycogen Phosphorylase B"/>
    <property type="match status" value="2"/>
</dbReference>
<evidence type="ECO:0000313" key="2">
    <source>
        <dbReference type="EMBL" id="MBE9666819.1"/>
    </source>
</evidence>
<gene>
    <name evidence="2" type="ORF">IRJ18_10645</name>
</gene>
<comment type="caution">
    <text evidence="2">The sequence shown here is derived from an EMBL/GenBank/DDBJ whole genome shotgun (WGS) entry which is preliminary data.</text>
</comment>
<dbReference type="InterPro" id="IPR001296">
    <property type="entry name" value="Glyco_trans_1"/>
</dbReference>
<proteinExistence type="predicted"/>
<keyword evidence="3" id="KW-1185">Reference proteome</keyword>
<dbReference type="RefSeq" id="WP_194106159.1">
    <property type="nucleotide sequence ID" value="NZ_JADFFM010000001.1"/>
</dbReference>
<dbReference type="PANTHER" id="PTHR45947:SF3">
    <property type="entry name" value="SULFOQUINOVOSYL TRANSFERASE SQD2"/>
    <property type="match status" value="1"/>
</dbReference>
<dbReference type="SUPFAM" id="SSF53756">
    <property type="entry name" value="UDP-Glycosyltransferase/glycogen phosphorylase"/>
    <property type="match status" value="1"/>
</dbReference>